<name>A0A0U1M8N0_TALIS</name>
<keyword evidence="5" id="KW-0539">Nucleus</keyword>
<evidence type="ECO:0008006" key="8">
    <source>
        <dbReference type="Google" id="ProtNLM"/>
    </source>
</evidence>
<evidence type="ECO:0000256" key="2">
    <source>
        <dbReference type="ARBA" id="ARBA00022723"/>
    </source>
</evidence>
<comment type="subcellular location">
    <subcellularLocation>
        <location evidence="1">Nucleus</location>
    </subcellularLocation>
</comment>
<evidence type="ECO:0000313" key="7">
    <source>
        <dbReference type="Proteomes" id="UP000054383"/>
    </source>
</evidence>
<evidence type="ECO:0000256" key="3">
    <source>
        <dbReference type="ARBA" id="ARBA00023015"/>
    </source>
</evidence>
<evidence type="ECO:0000256" key="1">
    <source>
        <dbReference type="ARBA" id="ARBA00004123"/>
    </source>
</evidence>
<dbReference type="Proteomes" id="UP000054383">
    <property type="component" value="Unassembled WGS sequence"/>
</dbReference>
<dbReference type="GO" id="GO:0005634">
    <property type="term" value="C:nucleus"/>
    <property type="evidence" value="ECO:0007669"/>
    <property type="project" value="UniProtKB-SubCell"/>
</dbReference>
<keyword evidence="7" id="KW-1185">Reference proteome</keyword>
<evidence type="ECO:0000256" key="5">
    <source>
        <dbReference type="ARBA" id="ARBA00023242"/>
    </source>
</evidence>
<evidence type="ECO:0000256" key="4">
    <source>
        <dbReference type="ARBA" id="ARBA00023163"/>
    </source>
</evidence>
<dbReference type="GO" id="GO:0000981">
    <property type="term" value="F:DNA-binding transcription factor activity, RNA polymerase II-specific"/>
    <property type="evidence" value="ECO:0007669"/>
    <property type="project" value="InterPro"/>
</dbReference>
<dbReference type="InterPro" id="IPR050815">
    <property type="entry name" value="TF_fung"/>
</dbReference>
<dbReference type="PANTHER" id="PTHR47338:SF20">
    <property type="entry name" value="ZN(II)2CYS6 TRANSCRIPTION FACTOR (EUROFUNG)"/>
    <property type="match status" value="1"/>
</dbReference>
<reference evidence="6 7" key="1">
    <citation type="submission" date="2015-04" db="EMBL/GenBank/DDBJ databases">
        <authorList>
            <person name="Syromyatnikov M.Y."/>
            <person name="Popov V.N."/>
        </authorList>
    </citation>
    <scope>NUCLEOTIDE SEQUENCE [LARGE SCALE GENOMIC DNA]</scope>
    <source>
        <strain evidence="6">WF-38-12</strain>
    </source>
</reference>
<dbReference type="CDD" id="cd12148">
    <property type="entry name" value="fungal_TF_MHR"/>
    <property type="match status" value="1"/>
</dbReference>
<proteinExistence type="predicted"/>
<organism evidence="6 7">
    <name type="scientific">Talaromyces islandicus</name>
    <name type="common">Penicillium islandicum</name>
    <dbReference type="NCBI Taxonomy" id="28573"/>
    <lineage>
        <taxon>Eukaryota</taxon>
        <taxon>Fungi</taxon>
        <taxon>Dikarya</taxon>
        <taxon>Ascomycota</taxon>
        <taxon>Pezizomycotina</taxon>
        <taxon>Eurotiomycetes</taxon>
        <taxon>Eurotiomycetidae</taxon>
        <taxon>Eurotiales</taxon>
        <taxon>Trichocomaceae</taxon>
        <taxon>Talaromyces</taxon>
        <taxon>Talaromyces sect. Islandici</taxon>
    </lineage>
</organism>
<keyword evidence="3" id="KW-0805">Transcription regulation</keyword>
<accession>A0A0U1M8N0</accession>
<dbReference type="EMBL" id="CVMT01000011">
    <property type="protein sequence ID" value="CRG91993.1"/>
    <property type="molecule type" value="Genomic_DNA"/>
</dbReference>
<dbReference type="PANTHER" id="PTHR47338">
    <property type="entry name" value="ZN(II)2CYS6 TRANSCRIPTION FACTOR (EUROFUNG)-RELATED"/>
    <property type="match status" value="1"/>
</dbReference>
<protein>
    <recommendedName>
        <fullName evidence="8">Transcription factor domain-containing protein</fullName>
    </recommendedName>
</protein>
<sequence>MGLEDARSIAKGALAPVLHPLHKVSGPFGATIPSRLAYLHALDYRLLLKCDYPSPAQSSQLPNGKYGDSDGPLPSSNNLEACRQRALKRDLEILQHESLPNLAHINELFIRHKTHLVDLADAFLSSCQRWVHIVHAETFRQRCNAIEFGISHDYFALLLSMGMISRPLMKGSVPDKLRLTMYAAVKKLFWEMVPLAHPTLCLVQTGLLLSVYEYGQGMLNLSYITISACVGMAQILRLCAVQPPPYPQLGTLKSQDEGLQTWWGIMIHERMISLKSGISIKPLVIYSPDSTENELLEQELRSIIPQINIDSHYPCFYLQARAAIWLDRVLDMVRNPSTATPEGRVRLQHLDRGLLGFLRLLVQLGMGSCCEAIAIALKWRFDSNGPYISTKQDKLESSQALKTILTVLVDISMNGLSKNKDASDALDEWMLPEMFPYTIDTIYQLVLEMRARERLEYQTTVDPMRGAGNSSPAFDTEMKMLRYILEKQTMRWQISQDPSV</sequence>
<keyword evidence="2" id="KW-0479">Metal-binding</keyword>
<dbReference type="OrthoDB" id="270167at2759"/>
<keyword evidence="4" id="KW-0804">Transcription</keyword>
<evidence type="ECO:0000313" key="6">
    <source>
        <dbReference type="EMBL" id="CRG91993.1"/>
    </source>
</evidence>
<dbReference type="OMA" id="HERMISL"/>
<dbReference type="AlphaFoldDB" id="A0A0U1M8N0"/>
<gene>
    <name evidence="6" type="ORF">PISL3812_09047</name>
</gene>
<dbReference type="GO" id="GO:0046872">
    <property type="term" value="F:metal ion binding"/>
    <property type="evidence" value="ECO:0007669"/>
    <property type="project" value="UniProtKB-KW"/>
</dbReference>